<dbReference type="EMBL" id="CP054836">
    <property type="protein sequence ID" value="QKV18371.1"/>
    <property type="molecule type" value="Genomic_DNA"/>
</dbReference>
<name>A0A6N1VBI2_9HYPH</name>
<protein>
    <submittedName>
        <fullName evidence="8">DMT family transporter</fullName>
    </submittedName>
</protein>
<keyword evidence="3 6" id="KW-0812">Transmembrane</keyword>
<feature type="transmembrane region" description="Helical" evidence="6">
    <location>
        <begin position="39"/>
        <end position="59"/>
    </location>
</feature>
<organism evidence="8 9">
    <name type="scientific">Oricola thermophila</name>
    <dbReference type="NCBI Taxonomy" id="2742145"/>
    <lineage>
        <taxon>Bacteria</taxon>
        <taxon>Pseudomonadati</taxon>
        <taxon>Pseudomonadota</taxon>
        <taxon>Alphaproteobacteria</taxon>
        <taxon>Hyphomicrobiales</taxon>
        <taxon>Ahrensiaceae</taxon>
        <taxon>Oricola</taxon>
    </lineage>
</organism>
<feature type="transmembrane region" description="Helical" evidence="6">
    <location>
        <begin position="124"/>
        <end position="142"/>
    </location>
</feature>
<sequence>MPSNTRNIPLGYALGLFGVVIFGGTLPATVLALPSFGPLFIASSRAAAAALIAVLVLVVRRRRLDRRDLGSVFVAGLMVTFGFPALSSLAMQTVDASHGGVVLGILPLATAAFAVLLTGERPGTAFWLWSIAGAVLVTWFVLGQNNDGEPGFESGDFWLVAAALSAAFGYVVMGRLSDRMPGWEVICWALVLTAPLNFALTAWLWEDRYLDPQPVAALALGYHALFSMFLGFFFWNAGLALGGIARIGQVQLLQVFVTVALSAALLDETITARTVLFAAAVAATVWLGRKARAA</sequence>
<proteinExistence type="inferred from homology"/>
<dbReference type="InterPro" id="IPR000620">
    <property type="entry name" value="EamA_dom"/>
</dbReference>
<keyword evidence="4 6" id="KW-1133">Transmembrane helix</keyword>
<feature type="domain" description="EamA" evidence="7">
    <location>
        <begin position="10"/>
        <end position="133"/>
    </location>
</feature>
<evidence type="ECO:0000256" key="5">
    <source>
        <dbReference type="ARBA" id="ARBA00023136"/>
    </source>
</evidence>
<dbReference type="InterPro" id="IPR050638">
    <property type="entry name" value="AA-Vitamin_Transporters"/>
</dbReference>
<feature type="transmembrane region" description="Helical" evidence="6">
    <location>
        <begin position="157"/>
        <end position="173"/>
    </location>
</feature>
<dbReference type="AlphaFoldDB" id="A0A6N1VBI2"/>
<feature type="transmembrane region" description="Helical" evidence="6">
    <location>
        <begin position="247"/>
        <end position="264"/>
    </location>
</feature>
<dbReference type="InterPro" id="IPR037185">
    <property type="entry name" value="EmrE-like"/>
</dbReference>
<dbReference type="GO" id="GO:0016020">
    <property type="term" value="C:membrane"/>
    <property type="evidence" value="ECO:0007669"/>
    <property type="project" value="UniProtKB-SubCell"/>
</dbReference>
<dbReference type="SUPFAM" id="SSF103481">
    <property type="entry name" value="Multidrug resistance efflux transporter EmrE"/>
    <property type="match status" value="2"/>
</dbReference>
<evidence type="ECO:0000313" key="9">
    <source>
        <dbReference type="Proteomes" id="UP000509367"/>
    </source>
</evidence>
<feature type="transmembrane region" description="Helical" evidence="6">
    <location>
        <begin position="185"/>
        <end position="205"/>
    </location>
</feature>
<evidence type="ECO:0000256" key="1">
    <source>
        <dbReference type="ARBA" id="ARBA00004141"/>
    </source>
</evidence>
<feature type="transmembrane region" description="Helical" evidence="6">
    <location>
        <begin position="217"/>
        <end position="235"/>
    </location>
</feature>
<dbReference type="PANTHER" id="PTHR32322:SF2">
    <property type="entry name" value="EAMA DOMAIN-CONTAINING PROTEIN"/>
    <property type="match status" value="1"/>
</dbReference>
<comment type="subcellular location">
    <subcellularLocation>
        <location evidence="1">Membrane</location>
        <topology evidence="1">Multi-pass membrane protein</topology>
    </subcellularLocation>
</comment>
<dbReference type="Pfam" id="PF00892">
    <property type="entry name" value="EamA"/>
    <property type="match status" value="2"/>
</dbReference>
<reference evidence="8 9" key="1">
    <citation type="submission" date="2020-06" db="EMBL/GenBank/DDBJ databases">
        <title>Oricola thermophila sp. nov. isolated from a tidal sediments.</title>
        <authorList>
            <person name="Kwon K.K."/>
            <person name="Yang S.-H."/>
            <person name="Park M.-J."/>
        </authorList>
    </citation>
    <scope>NUCLEOTIDE SEQUENCE [LARGE SCALE GENOMIC DNA]</scope>
    <source>
        <strain evidence="8 9">MEBiC13590</strain>
    </source>
</reference>
<feature type="transmembrane region" description="Helical" evidence="6">
    <location>
        <begin position="12"/>
        <end position="33"/>
    </location>
</feature>
<keyword evidence="9" id="KW-1185">Reference proteome</keyword>
<feature type="transmembrane region" description="Helical" evidence="6">
    <location>
        <begin position="270"/>
        <end position="288"/>
    </location>
</feature>
<keyword evidence="5 6" id="KW-0472">Membrane</keyword>
<evidence type="ECO:0000259" key="7">
    <source>
        <dbReference type="Pfam" id="PF00892"/>
    </source>
</evidence>
<dbReference type="PANTHER" id="PTHR32322">
    <property type="entry name" value="INNER MEMBRANE TRANSPORTER"/>
    <property type="match status" value="1"/>
</dbReference>
<evidence type="ECO:0000256" key="6">
    <source>
        <dbReference type="SAM" id="Phobius"/>
    </source>
</evidence>
<dbReference type="RefSeq" id="WP_175276265.1">
    <property type="nucleotide sequence ID" value="NZ_CP054836.1"/>
</dbReference>
<evidence type="ECO:0000313" key="8">
    <source>
        <dbReference type="EMBL" id="QKV18371.1"/>
    </source>
</evidence>
<comment type="similarity">
    <text evidence="2">Belongs to the EamA transporter family.</text>
</comment>
<evidence type="ECO:0000256" key="2">
    <source>
        <dbReference type="ARBA" id="ARBA00007362"/>
    </source>
</evidence>
<dbReference type="KEGG" id="orm:HTY61_07840"/>
<evidence type="ECO:0000256" key="4">
    <source>
        <dbReference type="ARBA" id="ARBA00022989"/>
    </source>
</evidence>
<feature type="domain" description="EamA" evidence="7">
    <location>
        <begin position="154"/>
        <end position="287"/>
    </location>
</feature>
<accession>A0A6N1VBI2</accession>
<feature type="transmembrane region" description="Helical" evidence="6">
    <location>
        <begin position="96"/>
        <end position="117"/>
    </location>
</feature>
<dbReference type="Proteomes" id="UP000509367">
    <property type="component" value="Chromosome"/>
</dbReference>
<feature type="transmembrane region" description="Helical" evidence="6">
    <location>
        <begin position="71"/>
        <end position="90"/>
    </location>
</feature>
<gene>
    <name evidence="8" type="ORF">HTY61_07840</name>
</gene>
<evidence type="ECO:0000256" key="3">
    <source>
        <dbReference type="ARBA" id="ARBA00022692"/>
    </source>
</evidence>